<comment type="similarity">
    <text evidence="1">Belongs to the asaB hydroxylase/desaturase family.</text>
</comment>
<evidence type="ECO:0000256" key="1">
    <source>
        <dbReference type="ARBA" id="ARBA00023604"/>
    </source>
</evidence>
<evidence type="ECO:0000313" key="3">
    <source>
        <dbReference type="EMBL" id="CAF3602702.1"/>
    </source>
</evidence>
<reference evidence="2" key="1">
    <citation type="submission" date="2021-02" db="EMBL/GenBank/DDBJ databases">
        <authorList>
            <person name="Nowell W R."/>
        </authorList>
    </citation>
    <scope>NUCLEOTIDE SEQUENCE</scope>
</reference>
<accession>A0A813Y172</accession>
<dbReference type="PANTHER" id="PTHR34598">
    <property type="entry name" value="BLL6449 PROTEIN"/>
    <property type="match status" value="1"/>
</dbReference>
<gene>
    <name evidence="2" type="ORF">IZO911_LOCUS10778</name>
    <name evidence="3" type="ORF">KXQ929_LOCUS5218</name>
</gene>
<dbReference type="AlphaFoldDB" id="A0A813Y172"/>
<dbReference type="Proteomes" id="UP000663860">
    <property type="component" value="Unassembled WGS sequence"/>
</dbReference>
<sequence>MSGDTTGELYFFSHTIDDCPPWVDATPALGDLTSNFIRTPTHVTIHDLRGKENSVEIDTNGFEILKYNGSIHDEFDNDSEMQRHCYEEIAALLKKRLGASRVIIFNHVFRFRAVPRAADQCDENRKNPVYFAHVDNDPPGARLKVQQVLGEEEAKKVMKKRFQIINVWRPVGPNPIINIPLTICDYRSLDIDKDIHRAETRGSSNSSTNYMISCNTQDAQRWCYLSYMRSDEMFIFKIFDSNPESAQFGAHTAFINEHASQTDVEQKSLEIRCLVLYDE</sequence>
<proteinExistence type="inferred from homology"/>
<name>A0A813Y172_9BILA</name>
<dbReference type="EMBL" id="CAJOBB010000189">
    <property type="protein sequence ID" value="CAF3602702.1"/>
    <property type="molecule type" value="Genomic_DNA"/>
</dbReference>
<organism evidence="2 4">
    <name type="scientific">Adineta steineri</name>
    <dbReference type="NCBI Taxonomy" id="433720"/>
    <lineage>
        <taxon>Eukaryota</taxon>
        <taxon>Metazoa</taxon>
        <taxon>Spiralia</taxon>
        <taxon>Gnathifera</taxon>
        <taxon>Rotifera</taxon>
        <taxon>Eurotatoria</taxon>
        <taxon>Bdelloidea</taxon>
        <taxon>Adinetida</taxon>
        <taxon>Adinetidae</taxon>
        <taxon>Adineta</taxon>
    </lineage>
</organism>
<protein>
    <recommendedName>
        <fullName evidence="5">Methyltransferase-like protein</fullName>
    </recommendedName>
</protein>
<evidence type="ECO:0000313" key="4">
    <source>
        <dbReference type="Proteomes" id="UP000663860"/>
    </source>
</evidence>
<evidence type="ECO:0008006" key="5">
    <source>
        <dbReference type="Google" id="ProtNLM"/>
    </source>
</evidence>
<dbReference type="EMBL" id="CAJNOE010000079">
    <property type="protein sequence ID" value="CAF0873315.1"/>
    <property type="molecule type" value="Genomic_DNA"/>
</dbReference>
<dbReference type="PANTHER" id="PTHR34598:SF3">
    <property type="entry name" value="OXIDOREDUCTASE AN1597"/>
    <property type="match status" value="1"/>
</dbReference>
<dbReference type="NCBIfam" id="NF041278">
    <property type="entry name" value="CmcJ_NvfI_EfuI"/>
    <property type="match status" value="1"/>
</dbReference>
<comment type="caution">
    <text evidence="2">The sequence shown here is derived from an EMBL/GenBank/DDBJ whole genome shotgun (WGS) entry which is preliminary data.</text>
</comment>
<dbReference type="GO" id="GO:0016491">
    <property type="term" value="F:oxidoreductase activity"/>
    <property type="evidence" value="ECO:0007669"/>
    <property type="project" value="InterPro"/>
</dbReference>
<evidence type="ECO:0000313" key="2">
    <source>
        <dbReference type="EMBL" id="CAF0873315.1"/>
    </source>
</evidence>
<dbReference type="Proteomes" id="UP000663868">
    <property type="component" value="Unassembled WGS sequence"/>
</dbReference>
<dbReference type="InterPro" id="IPR044053">
    <property type="entry name" value="AsaB-like"/>
</dbReference>